<name>A0A5E7Z1X8_9SPHN</name>
<accession>A0A5E7Z1X8</accession>
<reference evidence="1 2" key="1">
    <citation type="submission" date="2019-09" db="EMBL/GenBank/DDBJ databases">
        <authorList>
            <person name="Dittami M. S."/>
        </authorList>
    </citation>
    <scope>NUCLEOTIDE SEQUENCE [LARGE SCALE GENOMIC DNA]</scope>
    <source>
        <strain evidence="1">SPHINGO391</strain>
    </source>
</reference>
<evidence type="ECO:0000313" key="1">
    <source>
        <dbReference type="EMBL" id="VVT13052.1"/>
    </source>
</evidence>
<dbReference type="AlphaFoldDB" id="A0A5E7Z1X8"/>
<sequence>MALSQCAIFAIIDDICRRNSN</sequence>
<proteinExistence type="predicted"/>
<organism evidence="1 2">
    <name type="scientific">Sphingomonas aurantiaca</name>
    <dbReference type="NCBI Taxonomy" id="185949"/>
    <lineage>
        <taxon>Bacteria</taxon>
        <taxon>Pseudomonadati</taxon>
        <taxon>Pseudomonadota</taxon>
        <taxon>Alphaproteobacteria</taxon>
        <taxon>Sphingomonadales</taxon>
        <taxon>Sphingomonadaceae</taxon>
        <taxon>Sphingomonas</taxon>
    </lineage>
</organism>
<protein>
    <submittedName>
        <fullName evidence="1">Uncharacterized protein</fullName>
    </submittedName>
</protein>
<dbReference type="EMBL" id="CABVLI010000039">
    <property type="protein sequence ID" value="VVT13052.1"/>
    <property type="molecule type" value="Genomic_DNA"/>
</dbReference>
<dbReference type="Proteomes" id="UP000326857">
    <property type="component" value="Unassembled WGS sequence"/>
</dbReference>
<gene>
    <name evidence="1" type="ORF">SPHINGO391_440029</name>
</gene>
<evidence type="ECO:0000313" key="2">
    <source>
        <dbReference type="Proteomes" id="UP000326857"/>
    </source>
</evidence>